<evidence type="ECO:0000313" key="1">
    <source>
        <dbReference type="EMBL" id="SHJ71139.1"/>
    </source>
</evidence>
<gene>
    <name evidence="1" type="ORF">SAMN05444280_1277</name>
</gene>
<reference evidence="1 2" key="1">
    <citation type="submission" date="2016-11" db="EMBL/GenBank/DDBJ databases">
        <authorList>
            <person name="Jaros S."/>
            <person name="Januszkiewicz K."/>
            <person name="Wedrychowicz H."/>
        </authorList>
    </citation>
    <scope>NUCLEOTIDE SEQUENCE [LARGE SCALE GENOMIC DNA]</scope>
    <source>
        <strain evidence="1 2">DSM 27063</strain>
    </source>
</reference>
<organism evidence="1 2">
    <name type="scientific">Tangfeifania diversioriginum</name>
    <dbReference type="NCBI Taxonomy" id="1168035"/>
    <lineage>
        <taxon>Bacteria</taxon>
        <taxon>Pseudomonadati</taxon>
        <taxon>Bacteroidota</taxon>
        <taxon>Bacteroidia</taxon>
        <taxon>Marinilabiliales</taxon>
        <taxon>Prolixibacteraceae</taxon>
        <taxon>Tangfeifania</taxon>
    </lineage>
</organism>
<dbReference type="Proteomes" id="UP000184050">
    <property type="component" value="Unassembled WGS sequence"/>
</dbReference>
<evidence type="ECO:0000313" key="2">
    <source>
        <dbReference type="Proteomes" id="UP000184050"/>
    </source>
</evidence>
<proteinExistence type="predicted"/>
<dbReference type="AlphaFoldDB" id="A0A1M6LIY4"/>
<protein>
    <submittedName>
        <fullName evidence="1">Uncharacterized protein</fullName>
    </submittedName>
</protein>
<name>A0A1M6LIY4_9BACT</name>
<dbReference type="STRING" id="1168035.SAMN05444280_1277"/>
<sequence>MASFFDILKTSDLYNVVDHPGKFRFGRSTILSFKIVIFAEVNLLKVNLFF</sequence>
<dbReference type="EMBL" id="FQZE01000027">
    <property type="protein sequence ID" value="SHJ71139.1"/>
    <property type="molecule type" value="Genomic_DNA"/>
</dbReference>
<accession>A0A1M6LIY4</accession>
<keyword evidence="2" id="KW-1185">Reference proteome</keyword>